<sequence length="245" mass="26185">MTKRPAILSGMKIVLLTLTILGVKVDAAPTDLDFGSPSDLSPPVVSFKSSASSPSPRVKLWLLNAKRTQPRPTEAPPKTAGRSVQAAFRGVGRPRVLRDAGNPDNLSKMRQMISALKEMQRTLNSTLSAHITFVPNANSRSPGRKTKDKALPAAEGGARPTTATLSAASSTASRASADIPNLSGRNFRKSASPQAKKTNKRASAQFTYTCFSSEHGHMGRVRGQVYSGTVRMDPCECPLTPSDNR</sequence>
<protein>
    <submittedName>
        <fullName evidence="3">Uncharacterized protein</fullName>
    </submittedName>
</protein>
<feature type="compositionally biased region" description="Polar residues" evidence="1">
    <location>
        <begin position="189"/>
        <end position="202"/>
    </location>
</feature>
<evidence type="ECO:0000256" key="1">
    <source>
        <dbReference type="SAM" id="MobiDB-lite"/>
    </source>
</evidence>
<feature type="region of interest" description="Disordered" evidence="1">
    <location>
        <begin position="134"/>
        <end position="202"/>
    </location>
</feature>
<evidence type="ECO:0000256" key="2">
    <source>
        <dbReference type="SAM" id="SignalP"/>
    </source>
</evidence>
<dbReference type="AlphaFoldDB" id="A0A834CEZ8"/>
<name>A0A834CEZ8_ORYME</name>
<keyword evidence="2" id="KW-0732">Signal</keyword>
<dbReference type="EMBL" id="WKFB01000325">
    <property type="protein sequence ID" value="KAF6726549.1"/>
    <property type="molecule type" value="Genomic_DNA"/>
</dbReference>
<evidence type="ECO:0000313" key="4">
    <source>
        <dbReference type="Proteomes" id="UP000646548"/>
    </source>
</evidence>
<evidence type="ECO:0000313" key="3">
    <source>
        <dbReference type="EMBL" id="KAF6726549.1"/>
    </source>
</evidence>
<comment type="caution">
    <text evidence="3">The sequence shown here is derived from an EMBL/GenBank/DDBJ whole genome shotgun (WGS) entry which is preliminary data.</text>
</comment>
<proteinExistence type="predicted"/>
<dbReference type="Proteomes" id="UP000646548">
    <property type="component" value="Unassembled WGS sequence"/>
</dbReference>
<feature type="chain" id="PRO_5032640249" evidence="2">
    <location>
        <begin position="28"/>
        <end position="245"/>
    </location>
</feature>
<feature type="compositionally biased region" description="Low complexity" evidence="1">
    <location>
        <begin position="158"/>
        <end position="177"/>
    </location>
</feature>
<accession>A0A834CEZ8</accession>
<organism evidence="3 4">
    <name type="scientific">Oryzias melastigma</name>
    <name type="common">Marine medaka</name>
    <dbReference type="NCBI Taxonomy" id="30732"/>
    <lineage>
        <taxon>Eukaryota</taxon>
        <taxon>Metazoa</taxon>
        <taxon>Chordata</taxon>
        <taxon>Craniata</taxon>
        <taxon>Vertebrata</taxon>
        <taxon>Euteleostomi</taxon>
        <taxon>Actinopterygii</taxon>
        <taxon>Neopterygii</taxon>
        <taxon>Teleostei</taxon>
        <taxon>Neoteleostei</taxon>
        <taxon>Acanthomorphata</taxon>
        <taxon>Ovalentaria</taxon>
        <taxon>Atherinomorphae</taxon>
        <taxon>Beloniformes</taxon>
        <taxon>Adrianichthyidae</taxon>
        <taxon>Oryziinae</taxon>
        <taxon>Oryzias</taxon>
    </lineage>
</organism>
<reference evidence="3" key="1">
    <citation type="journal article" name="BMC Genomics">
        <title>Long-read sequencing and de novo genome assembly of marine medaka (Oryzias melastigma).</title>
        <authorList>
            <person name="Liang P."/>
            <person name="Saqib H.S.A."/>
            <person name="Ni X."/>
            <person name="Shen Y."/>
        </authorList>
    </citation>
    <scope>NUCLEOTIDE SEQUENCE</scope>
    <source>
        <strain evidence="3">Bigg-433</strain>
    </source>
</reference>
<gene>
    <name evidence="3" type="ORF">FQA47_017014</name>
</gene>
<feature type="signal peptide" evidence="2">
    <location>
        <begin position="1"/>
        <end position="27"/>
    </location>
</feature>